<evidence type="ECO:0000313" key="3">
    <source>
        <dbReference type="Proteomes" id="UP000076408"/>
    </source>
</evidence>
<dbReference type="VEuPathDB" id="VectorBase:ASTEI10674"/>
<sequence length="361" mass="41262">MTDPANDLEPTPDIPPTTTDIPSTTDDPTTSTETGNKTKRSKRNKKKTPKTSTQTNGIDTENKKDKNNENGQDKDKDKSHEPEAEWTKVMSKQAKRRPRRKRRKQEAAAIADTQTQKQQPEHQQPPKEQQPTKRIYRQPDALELETINSTTQNDMMRILKEMLGDGRQKVVRTRMNFQGNILLELSCTDHAETLAMWKRVSAVLEDKAKVRPRTTHHQADLRQHLPKLPKRGDRRPGSDAVRRITTAMSSYGTQVAFFGCPEAAVTDEHVIGFSRCCRLKKVEVKRQCYRCYEYGHIASHCRGKDRSSRCHRCAEPKHTGQCVKERKCLVCKVLEAIGHSFGQRQCRQVGDVVSSRPNRRA</sequence>
<feature type="compositionally biased region" description="Low complexity" evidence="1">
    <location>
        <begin position="107"/>
        <end position="133"/>
    </location>
</feature>
<protein>
    <submittedName>
        <fullName evidence="2">Uncharacterized protein</fullName>
    </submittedName>
</protein>
<feature type="compositionally biased region" description="Basic and acidic residues" evidence="1">
    <location>
        <begin position="60"/>
        <end position="86"/>
    </location>
</feature>
<feature type="region of interest" description="Disordered" evidence="1">
    <location>
        <begin position="1"/>
        <end position="138"/>
    </location>
</feature>
<feature type="region of interest" description="Disordered" evidence="1">
    <location>
        <begin position="209"/>
        <end position="238"/>
    </location>
</feature>
<reference evidence="2" key="2">
    <citation type="submission" date="2020-05" db="UniProtKB">
        <authorList>
            <consortium name="EnsemblMetazoa"/>
        </authorList>
    </citation>
    <scope>IDENTIFICATION</scope>
    <source>
        <strain evidence="2">Indian</strain>
    </source>
</reference>
<dbReference type="PROSITE" id="PS50158">
    <property type="entry name" value="ZF_CCHC"/>
    <property type="match status" value="1"/>
</dbReference>
<organism evidence="2 3">
    <name type="scientific">Anopheles stephensi</name>
    <name type="common">Indo-Pakistan malaria mosquito</name>
    <dbReference type="NCBI Taxonomy" id="30069"/>
    <lineage>
        <taxon>Eukaryota</taxon>
        <taxon>Metazoa</taxon>
        <taxon>Ecdysozoa</taxon>
        <taxon>Arthropoda</taxon>
        <taxon>Hexapoda</taxon>
        <taxon>Insecta</taxon>
        <taxon>Pterygota</taxon>
        <taxon>Neoptera</taxon>
        <taxon>Endopterygota</taxon>
        <taxon>Diptera</taxon>
        <taxon>Nematocera</taxon>
        <taxon>Culicoidea</taxon>
        <taxon>Culicidae</taxon>
        <taxon>Anophelinae</taxon>
        <taxon>Anopheles</taxon>
    </lineage>
</organism>
<proteinExistence type="predicted"/>
<feature type="compositionally biased region" description="Basic residues" evidence="1">
    <location>
        <begin position="37"/>
        <end position="49"/>
    </location>
</feature>
<keyword evidence="3" id="KW-1185">Reference proteome</keyword>
<dbReference type="GO" id="GO:0008270">
    <property type="term" value="F:zinc ion binding"/>
    <property type="evidence" value="ECO:0007669"/>
    <property type="project" value="InterPro"/>
</dbReference>
<dbReference type="GO" id="GO:0003676">
    <property type="term" value="F:nucleic acid binding"/>
    <property type="evidence" value="ECO:0007669"/>
    <property type="project" value="InterPro"/>
</dbReference>
<dbReference type="AlphaFoldDB" id="A0A182YQD8"/>
<dbReference type="STRING" id="30069.A0A182YQD8"/>
<dbReference type="VEuPathDB" id="VectorBase:ASTE009047"/>
<dbReference type="EnsemblMetazoa" id="ASTEI10674-RA">
    <property type="protein sequence ID" value="ASTEI10674-PA"/>
    <property type="gene ID" value="ASTEI10674"/>
</dbReference>
<evidence type="ECO:0000313" key="2">
    <source>
        <dbReference type="EnsemblMetazoa" id="ASTEI10674-PA"/>
    </source>
</evidence>
<dbReference type="InterPro" id="IPR001878">
    <property type="entry name" value="Znf_CCHC"/>
</dbReference>
<evidence type="ECO:0000256" key="1">
    <source>
        <dbReference type="SAM" id="MobiDB-lite"/>
    </source>
</evidence>
<feature type="compositionally biased region" description="Low complexity" evidence="1">
    <location>
        <begin position="16"/>
        <end position="34"/>
    </location>
</feature>
<dbReference type="VEuPathDB" id="VectorBase:ASTEI20_030961"/>
<dbReference type="Proteomes" id="UP000076408">
    <property type="component" value="Unassembled WGS sequence"/>
</dbReference>
<reference evidence="3" key="1">
    <citation type="journal article" date="2014" name="Genome Biol.">
        <title>Genome analysis of a major urban malaria vector mosquito, Anopheles stephensi.</title>
        <authorList>
            <person name="Jiang X."/>
            <person name="Peery A."/>
            <person name="Hall A.B."/>
            <person name="Sharma A."/>
            <person name="Chen X.G."/>
            <person name="Waterhouse R.M."/>
            <person name="Komissarov A."/>
            <person name="Riehle M.M."/>
            <person name="Shouche Y."/>
            <person name="Sharakhova M.V."/>
            <person name="Lawson D."/>
            <person name="Pakpour N."/>
            <person name="Arensburger P."/>
            <person name="Davidson V.L."/>
            <person name="Eiglmeier K."/>
            <person name="Emrich S."/>
            <person name="George P."/>
            <person name="Kennedy R.C."/>
            <person name="Mane S.P."/>
            <person name="Maslen G."/>
            <person name="Oringanje C."/>
            <person name="Qi Y."/>
            <person name="Settlage R."/>
            <person name="Tojo M."/>
            <person name="Tubio J.M."/>
            <person name="Unger M.F."/>
            <person name="Wang B."/>
            <person name="Vernick K.D."/>
            <person name="Ribeiro J.M."/>
            <person name="James A.A."/>
            <person name="Michel K."/>
            <person name="Riehle M.A."/>
            <person name="Luckhart S."/>
            <person name="Sharakhov I.V."/>
            <person name="Tu Z."/>
        </authorList>
    </citation>
    <scope>NUCLEOTIDE SEQUENCE [LARGE SCALE GENOMIC DNA]</scope>
    <source>
        <strain evidence="3">Indian</strain>
    </source>
</reference>
<feature type="compositionally biased region" description="Basic residues" evidence="1">
    <location>
        <begin position="93"/>
        <end position="104"/>
    </location>
</feature>
<name>A0A182YQD8_ANOST</name>
<accession>A0A182YQD8</accession>